<dbReference type="InterPro" id="IPR051319">
    <property type="entry name" value="Oligoribo/pAp-PDE_c-di-AMP_PDE"/>
</dbReference>
<comment type="caution">
    <text evidence="3">The sequence shown here is derived from an EMBL/GenBank/DDBJ whole genome shotgun (WGS) entry which is preliminary data.</text>
</comment>
<dbReference type="AlphaFoldDB" id="I4EEF0"/>
<feature type="domain" description="DHHA1" evidence="2">
    <location>
        <begin position="261"/>
        <end position="336"/>
    </location>
</feature>
<dbReference type="GO" id="GO:0003676">
    <property type="term" value="F:nucleic acid binding"/>
    <property type="evidence" value="ECO:0007669"/>
    <property type="project" value="InterPro"/>
</dbReference>
<dbReference type="Pfam" id="PF02272">
    <property type="entry name" value="DHHA1"/>
    <property type="match status" value="1"/>
</dbReference>
<evidence type="ECO:0000313" key="3">
    <source>
        <dbReference type="EMBL" id="CCF83062.1"/>
    </source>
</evidence>
<dbReference type="EMBL" id="CAGS01000091">
    <property type="protein sequence ID" value="CCF83062.1"/>
    <property type="molecule type" value="Genomic_DNA"/>
</dbReference>
<dbReference type="PANTHER" id="PTHR47618">
    <property type="entry name" value="BIFUNCTIONAL OLIGORIBONUCLEASE AND PAP PHOSPHATASE NRNA"/>
    <property type="match status" value="1"/>
</dbReference>
<reference evidence="3 4" key="1">
    <citation type="journal article" date="2012" name="ISME J.">
        <title>Nitrification expanded: discovery, physiology and genomics of a nitrite-oxidizing bacterium from the phylum Chloroflexi.</title>
        <authorList>
            <person name="Sorokin D.Y."/>
            <person name="Lucker S."/>
            <person name="Vejmelkova D."/>
            <person name="Kostrikina N.A."/>
            <person name="Kleerebezem R."/>
            <person name="Rijpstra W.I."/>
            <person name="Damste J.S."/>
            <person name="Le Paslier D."/>
            <person name="Muyzer G."/>
            <person name="Wagner M."/>
            <person name="van Loosdrecht M.C."/>
            <person name="Daims H."/>
        </authorList>
    </citation>
    <scope>NUCLEOTIDE SEQUENCE [LARGE SCALE GENOMIC DNA]</scope>
    <source>
        <strain evidence="4">none</strain>
    </source>
</reference>
<dbReference type="SUPFAM" id="SSF64182">
    <property type="entry name" value="DHH phosphoesterases"/>
    <property type="match status" value="1"/>
</dbReference>
<proteinExistence type="predicted"/>
<dbReference type="Gene3D" id="3.10.310.30">
    <property type="match status" value="1"/>
</dbReference>
<dbReference type="InterPro" id="IPR003156">
    <property type="entry name" value="DHHA1_dom"/>
</dbReference>
<organism evidence="3 4">
    <name type="scientific">Nitrolancea hollandica Lb</name>
    <dbReference type="NCBI Taxonomy" id="1129897"/>
    <lineage>
        <taxon>Bacteria</taxon>
        <taxon>Pseudomonadati</taxon>
        <taxon>Thermomicrobiota</taxon>
        <taxon>Thermomicrobia</taxon>
        <taxon>Sphaerobacterales</taxon>
        <taxon>Sphaerobacterineae</taxon>
        <taxon>Sphaerobacteraceae</taxon>
        <taxon>Nitrolancea</taxon>
    </lineage>
</organism>
<name>I4EEF0_9BACT</name>
<protein>
    <submittedName>
        <fullName evidence="3">Phosphoesterase RecJ domain protein</fullName>
    </submittedName>
</protein>
<sequence length="360" mass="38946">MSHAERAQMTDTNNQPAGEQLPRAEFERAWQAISSARTIFVLTHANPDADAIASNLALTDVLARRGHAVTPALAERVVPGSLQYIPGVQYLVPALDLDITGVDLLLIVDCADLGRLGPVYDQHPDWFDGTIPIVNIDHHVTNSRYGAINLVDSTAAATCEVISLLFQELGVEISPDVATCLLSGIYGDTLGLRTASTTSRTVRVTADLLDRGANLGLIVDSLFRMKPFSTLKLWAMVLERAEMLNGVVWTEITPEMLATSGATSAEGEGVINFLAGIKGAKIAILFYRQPEGWRVSLRSIAEDVDVARLARVYNGGGHSRAAGCRLEPGLETRDRFLLDIMARINALERAPVSLLDEGYS</sequence>
<dbReference type="Pfam" id="PF01368">
    <property type="entry name" value="DHH"/>
    <property type="match status" value="1"/>
</dbReference>
<keyword evidence="4" id="KW-1185">Reference proteome</keyword>
<accession>I4EEF0</accession>
<evidence type="ECO:0000259" key="1">
    <source>
        <dbReference type="Pfam" id="PF01368"/>
    </source>
</evidence>
<dbReference type="InterPro" id="IPR001667">
    <property type="entry name" value="DDH_dom"/>
</dbReference>
<dbReference type="InterPro" id="IPR038763">
    <property type="entry name" value="DHH_sf"/>
</dbReference>
<gene>
    <name evidence="3" type="ORF">NITHO_1800008</name>
</gene>
<dbReference type="PANTHER" id="PTHR47618:SF1">
    <property type="entry name" value="BIFUNCTIONAL OLIGORIBONUCLEASE AND PAP PHOSPHATASE NRNA"/>
    <property type="match status" value="1"/>
</dbReference>
<dbReference type="Gene3D" id="3.90.1640.10">
    <property type="entry name" value="inorganic pyrophosphatase (n-terminal core)"/>
    <property type="match status" value="1"/>
</dbReference>
<evidence type="ECO:0000259" key="2">
    <source>
        <dbReference type="Pfam" id="PF02272"/>
    </source>
</evidence>
<dbReference type="Proteomes" id="UP000004221">
    <property type="component" value="Unassembled WGS sequence"/>
</dbReference>
<feature type="domain" description="DDH" evidence="1">
    <location>
        <begin position="39"/>
        <end position="185"/>
    </location>
</feature>
<evidence type="ECO:0000313" key="4">
    <source>
        <dbReference type="Proteomes" id="UP000004221"/>
    </source>
</evidence>